<dbReference type="InterPro" id="IPR023780">
    <property type="entry name" value="Chromo_domain"/>
</dbReference>
<dbReference type="Gene3D" id="2.40.50.40">
    <property type="match status" value="1"/>
</dbReference>
<accession>A0AAV2Z7T9</accession>
<name>A0AAV2Z7T9_9STRA</name>
<proteinExistence type="predicted"/>
<dbReference type="InterPro" id="IPR016197">
    <property type="entry name" value="Chromo-like_dom_sf"/>
</dbReference>
<feature type="non-terminal residue" evidence="2">
    <location>
        <position position="1"/>
    </location>
</feature>
<protein>
    <recommendedName>
        <fullName evidence="1">Chromo domain-containing protein</fullName>
    </recommendedName>
</protein>
<evidence type="ECO:0000313" key="2">
    <source>
        <dbReference type="EMBL" id="DBA01840.1"/>
    </source>
</evidence>
<evidence type="ECO:0000313" key="3">
    <source>
        <dbReference type="Proteomes" id="UP001146120"/>
    </source>
</evidence>
<dbReference type="Proteomes" id="UP001146120">
    <property type="component" value="Unassembled WGS sequence"/>
</dbReference>
<dbReference type="CDD" id="cd00024">
    <property type="entry name" value="CD_CSD"/>
    <property type="match status" value="1"/>
</dbReference>
<reference evidence="2" key="2">
    <citation type="journal article" date="2023" name="Microbiol Resour">
        <title>Decontamination and Annotation of the Draft Genome Sequence of the Oomycete Lagenidium giganteum ARSEF 373.</title>
        <authorList>
            <person name="Morgan W.R."/>
            <person name="Tartar A."/>
        </authorList>
    </citation>
    <scope>NUCLEOTIDE SEQUENCE</scope>
    <source>
        <strain evidence="2">ARSEF 373</strain>
    </source>
</reference>
<dbReference type="AlphaFoldDB" id="A0AAV2Z7T9"/>
<dbReference type="Pfam" id="PF00385">
    <property type="entry name" value="Chromo"/>
    <property type="match status" value="1"/>
</dbReference>
<sequence>DYVLRSRVDQKANDKLLPSRLKYYADDSFEVTQEIREHVVLSVAALHDHRWNKSKRCYELVVMWRGLDPIENSWESLQSLPTAISKLVSSYSSHVQVIRLHKRCQV</sequence>
<dbReference type="PROSITE" id="PS50013">
    <property type="entry name" value="CHROMO_2"/>
    <property type="match status" value="1"/>
</dbReference>
<feature type="domain" description="Chromo" evidence="1">
    <location>
        <begin position="34"/>
        <end position="91"/>
    </location>
</feature>
<comment type="caution">
    <text evidence="2">The sequence shown here is derived from an EMBL/GenBank/DDBJ whole genome shotgun (WGS) entry which is preliminary data.</text>
</comment>
<organism evidence="2 3">
    <name type="scientific">Lagenidium giganteum</name>
    <dbReference type="NCBI Taxonomy" id="4803"/>
    <lineage>
        <taxon>Eukaryota</taxon>
        <taxon>Sar</taxon>
        <taxon>Stramenopiles</taxon>
        <taxon>Oomycota</taxon>
        <taxon>Peronosporomycetes</taxon>
        <taxon>Pythiales</taxon>
        <taxon>Pythiaceae</taxon>
    </lineage>
</organism>
<dbReference type="EMBL" id="DAKRPA010000041">
    <property type="protein sequence ID" value="DBA01840.1"/>
    <property type="molecule type" value="Genomic_DNA"/>
</dbReference>
<evidence type="ECO:0000259" key="1">
    <source>
        <dbReference type="PROSITE" id="PS50013"/>
    </source>
</evidence>
<gene>
    <name evidence="2" type="ORF">N0F65_002956</name>
</gene>
<keyword evidence="3" id="KW-1185">Reference proteome</keyword>
<dbReference type="InterPro" id="IPR000953">
    <property type="entry name" value="Chromo/chromo_shadow_dom"/>
</dbReference>
<reference evidence="2" key="1">
    <citation type="submission" date="2022-11" db="EMBL/GenBank/DDBJ databases">
        <authorList>
            <person name="Morgan W.R."/>
            <person name="Tartar A."/>
        </authorList>
    </citation>
    <scope>NUCLEOTIDE SEQUENCE</scope>
    <source>
        <strain evidence="2">ARSEF 373</strain>
    </source>
</reference>
<dbReference type="SUPFAM" id="SSF54160">
    <property type="entry name" value="Chromo domain-like"/>
    <property type="match status" value="1"/>
</dbReference>